<evidence type="ECO:0000313" key="3">
    <source>
        <dbReference type="Proteomes" id="UP000663891"/>
    </source>
</evidence>
<dbReference type="Proteomes" id="UP000663881">
    <property type="component" value="Unassembled WGS sequence"/>
</dbReference>
<dbReference type="EMBL" id="CAJOAY010002702">
    <property type="protein sequence ID" value="CAF3973158.1"/>
    <property type="molecule type" value="Genomic_DNA"/>
</dbReference>
<evidence type="ECO:0000313" key="1">
    <source>
        <dbReference type="EMBL" id="CAF1134104.1"/>
    </source>
</evidence>
<sequence length="302" mass="34493">MDREYCDLVDDLIVYRGQGLTRPELHYLRNKTGQLLTLSSFTSTTIDRTMALGYAQVASSDSRSSVLFEFHLHPTIDNTRPYAYVAEFSAIPDEYEVLLTYGIIFRLHDVSYNCETNVWIIICHLSRQQNHDIKNFSRGSHESQLSPSTFGADLCKYHKEQGDTSANLSDSMTLSNATTEICLVDAPEFVWSDNRPCPPIFDGFNGDDEDEGVHPILSMCIRLTMQQFTNNKTNIAIKVFPMKEEVDTVRKNLEYFFKLYEGRWRKPSPLVGNVESSMVSQNINFQCSNIPASLRDVLLRNL</sequence>
<dbReference type="AlphaFoldDB" id="A0A814RKF2"/>
<protein>
    <submittedName>
        <fullName evidence="1">Uncharacterized protein</fullName>
    </submittedName>
</protein>
<dbReference type="Proteomes" id="UP000663891">
    <property type="component" value="Unassembled WGS sequence"/>
</dbReference>
<proteinExistence type="predicted"/>
<dbReference type="EMBL" id="CAJNON010000241">
    <property type="protein sequence ID" value="CAF1134104.1"/>
    <property type="molecule type" value="Genomic_DNA"/>
</dbReference>
<comment type="caution">
    <text evidence="1">The sequence shown here is derived from an EMBL/GenBank/DDBJ whole genome shotgun (WGS) entry which is preliminary data.</text>
</comment>
<dbReference type="SUPFAM" id="SSF56399">
    <property type="entry name" value="ADP-ribosylation"/>
    <property type="match status" value="1"/>
</dbReference>
<dbReference type="Gene3D" id="3.90.176.10">
    <property type="entry name" value="Toxin ADP-ribosyltransferase, Chain A, domain 1"/>
    <property type="match status" value="1"/>
</dbReference>
<name>A0A814RKF2_9BILA</name>
<dbReference type="OrthoDB" id="19588at2759"/>
<accession>A0A814RKF2</accession>
<organism evidence="1 3">
    <name type="scientific">Adineta steineri</name>
    <dbReference type="NCBI Taxonomy" id="433720"/>
    <lineage>
        <taxon>Eukaryota</taxon>
        <taxon>Metazoa</taxon>
        <taxon>Spiralia</taxon>
        <taxon>Gnathifera</taxon>
        <taxon>Rotifera</taxon>
        <taxon>Eurotatoria</taxon>
        <taxon>Bdelloidea</taxon>
        <taxon>Adinetida</taxon>
        <taxon>Adinetidae</taxon>
        <taxon>Adineta</taxon>
    </lineage>
</organism>
<evidence type="ECO:0000313" key="2">
    <source>
        <dbReference type="EMBL" id="CAF3973158.1"/>
    </source>
</evidence>
<gene>
    <name evidence="2" type="ORF">OKA104_LOCUS28223</name>
    <name evidence="1" type="ORF">VCS650_LOCUS21901</name>
</gene>
<dbReference type="PROSITE" id="PS51996">
    <property type="entry name" value="TR_MART"/>
    <property type="match status" value="1"/>
</dbReference>
<reference evidence="1" key="1">
    <citation type="submission" date="2021-02" db="EMBL/GenBank/DDBJ databases">
        <authorList>
            <person name="Nowell W R."/>
        </authorList>
    </citation>
    <scope>NUCLEOTIDE SEQUENCE</scope>
</reference>